<evidence type="ECO:0000256" key="1">
    <source>
        <dbReference type="SAM" id="SignalP"/>
    </source>
</evidence>
<dbReference type="AlphaFoldDB" id="A0A0F4YLR4"/>
<feature type="signal peptide" evidence="1">
    <location>
        <begin position="1"/>
        <end position="20"/>
    </location>
</feature>
<comment type="caution">
    <text evidence="3">The sequence shown here is derived from an EMBL/GenBank/DDBJ whole genome shotgun (WGS) entry which is preliminary data.</text>
</comment>
<protein>
    <recommendedName>
        <fullName evidence="2">ShKT domain-containing protein</fullName>
    </recommendedName>
</protein>
<reference evidence="3 4" key="1">
    <citation type="submission" date="2015-04" db="EMBL/GenBank/DDBJ databases">
        <authorList>
            <person name="Heijne W.H."/>
            <person name="Fedorova N.D."/>
            <person name="Nierman W.C."/>
            <person name="Vollebregt A.W."/>
            <person name="Zhao Z."/>
            <person name="Wu L."/>
            <person name="Kumar M."/>
            <person name="Stam H."/>
            <person name="van den Berg M.A."/>
            <person name="Pel H.J."/>
        </authorList>
    </citation>
    <scope>NUCLEOTIDE SEQUENCE [LARGE SCALE GENOMIC DNA]</scope>
    <source>
        <strain evidence="3 4">CBS 393.64</strain>
    </source>
</reference>
<dbReference type="GeneID" id="25319512"/>
<dbReference type="RefSeq" id="XP_013325408.1">
    <property type="nucleotide sequence ID" value="XM_013469954.1"/>
</dbReference>
<name>A0A0F4YLR4_RASE3</name>
<sequence length="244" mass="27130">MRSLLTSPFLLLQAALLASASPAPFPVPAANPAADENCVDISPILCIRYAALCNAPDAEKQIRKDCPRTCGVGMVYSLNYCSGLLFSIWALMHYAVKQVFSPQCNKITVHALQRWTFHACMDIRQGYRQITCVIISATFENKHVTTSRTYSIQSYPYGFKICCATILSYSTSTYLWQMITTILAAAQQTNPWGQSMSMPPTYNTNDASLHNQVTLHIKTGNDCKVHSWIIHAKLMIIIAIPSDL</sequence>
<gene>
    <name evidence="3" type="ORF">T310_7236</name>
</gene>
<evidence type="ECO:0000313" key="4">
    <source>
        <dbReference type="Proteomes" id="UP000053958"/>
    </source>
</evidence>
<feature type="chain" id="PRO_5002481792" description="ShKT domain-containing protein" evidence="1">
    <location>
        <begin position="21"/>
        <end position="244"/>
    </location>
</feature>
<evidence type="ECO:0000313" key="3">
    <source>
        <dbReference type="EMBL" id="KKA18796.1"/>
    </source>
</evidence>
<keyword evidence="4" id="KW-1185">Reference proteome</keyword>
<dbReference type="InterPro" id="IPR003582">
    <property type="entry name" value="ShKT_dom"/>
</dbReference>
<dbReference type="Proteomes" id="UP000053958">
    <property type="component" value="Unassembled WGS sequence"/>
</dbReference>
<proteinExistence type="predicted"/>
<dbReference type="Gene3D" id="1.10.10.1870">
    <property type="entry name" value="ShTK domain-like"/>
    <property type="match status" value="1"/>
</dbReference>
<feature type="domain" description="ShKT" evidence="2">
    <location>
        <begin position="37"/>
        <end position="71"/>
    </location>
</feature>
<dbReference type="EMBL" id="LASV01000418">
    <property type="protein sequence ID" value="KKA18796.1"/>
    <property type="molecule type" value="Genomic_DNA"/>
</dbReference>
<organism evidence="3 4">
    <name type="scientific">Rasamsonia emersonii (strain ATCC 16479 / CBS 393.64 / IMI 116815)</name>
    <dbReference type="NCBI Taxonomy" id="1408163"/>
    <lineage>
        <taxon>Eukaryota</taxon>
        <taxon>Fungi</taxon>
        <taxon>Dikarya</taxon>
        <taxon>Ascomycota</taxon>
        <taxon>Pezizomycotina</taxon>
        <taxon>Eurotiomycetes</taxon>
        <taxon>Eurotiomycetidae</taxon>
        <taxon>Eurotiales</taxon>
        <taxon>Trichocomaceae</taxon>
        <taxon>Rasamsonia</taxon>
    </lineage>
</organism>
<dbReference type="Pfam" id="PF01549">
    <property type="entry name" value="ShK"/>
    <property type="match status" value="1"/>
</dbReference>
<keyword evidence="1" id="KW-0732">Signal</keyword>
<accession>A0A0F4YLR4</accession>
<evidence type="ECO:0000259" key="2">
    <source>
        <dbReference type="Pfam" id="PF01549"/>
    </source>
</evidence>